<protein>
    <submittedName>
        <fullName evidence="3">Uncharacterized protein</fullName>
    </submittedName>
</protein>
<gene>
    <name evidence="3" type="ORF">SAMN05421504_102295</name>
</gene>
<feature type="signal peptide" evidence="2">
    <location>
        <begin position="1"/>
        <end position="23"/>
    </location>
</feature>
<dbReference type="Proteomes" id="UP000199515">
    <property type="component" value="Unassembled WGS sequence"/>
</dbReference>
<keyword evidence="1" id="KW-0175">Coiled coil</keyword>
<organism evidence="3 4">
    <name type="scientific">Amycolatopsis xylanica</name>
    <dbReference type="NCBI Taxonomy" id="589385"/>
    <lineage>
        <taxon>Bacteria</taxon>
        <taxon>Bacillati</taxon>
        <taxon>Actinomycetota</taxon>
        <taxon>Actinomycetes</taxon>
        <taxon>Pseudonocardiales</taxon>
        <taxon>Pseudonocardiaceae</taxon>
        <taxon>Amycolatopsis</taxon>
    </lineage>
</organism>
<evidence type="ECO:0000313" key="4">
    <source>
        <dbReference type="Proteomes" id="UP000199515"/>
    </source>
</evidence>
<reference evidence="3 4" key="1">
    <citation type="submission" date="2016-10" db="EMBL/GenBank/DDBJ databases">
        <authorList>
            <person name="de Groot N.N."/>
        </authorList>
    </citation>
    <scope>NUCLEOTIDE SEQUENCE [LARGE SCALE GENOMIC DNA]</scope>
    <source>
        <strain evidence="3 4">CPCC 202699</strain>
    </source>
</reference>
<keyword evidence="4" id="KW-1185">Reference proteome</keyword>
<evidence type="ECO:0000256" key="2">
    <source>
        <dbReference type="SAM" id="SignalP"/>
    </source>
</evidence>
<accession>A0A1H2YWN0</accession>
<dbReference type="STRING" id="589385.SAMN05421504_102295"/>
<dbReference type="EMBL" id="FNON01000002">
    <property type="protein sequence ID" value="SDX09602.1"/>
    <property type="molecule type" value="Genomic_DNA"/>
</dbReference>
<dbReference type="RefSeq" id="WP_245757233.1">
    <property type="nucleotide sequence ID" value="NZ_FNON01000002.1"/>
</dbReference>
<name>A0A1H2YWN0_9PSEU</name>
<dbReference type="AlphaFoldDB" id="A0A1H2YWN0"/>
<evidence type="ECO:0000256" key="1">
    <source>
        <dbReference type="SAM" id="Coils"/>
    </source>
</evidence>
<feature type="coiled-coil region" evidence="1">
    <location>
        <begin position="232"/>
        <end position="259"/>
    </location>
</feature>
<sequence length="352" mass="37887">MRTRIVLSAVCLSLVCTGIGVVAAPPSVLAATGVSVQEDSSDKIFVQYLARRDPRSTVRIGAWQALLSSAPDAAIAQFLDTGYDYAVNLAAQRKARNADFAKRVLATFTAEFSPEVHAAAQYAVNSRDDADRERFANGGFAAAKQRDSAFRVAQGQQAQALAEADRAFVRQLAVNDPGAQVRVSASYAVRAGATDADIVDFYASGWAFGARLDLETFRQTAADNDMRWRATLTRLIVEAQAAEKAAQDASEEAKEQAKAAAVRAWQAVGKQTEPGRTSWSDAQDFTARQASTWAAIAEAARAATGPNWAAMVDPATANQSEWDGERAFAADQARYWNAMLQQALEGEQRVAR</sequence>
<proteinExistence type="predicted"/>
<evidence type="ECO:0000313" key="3">
    <source>
        <dbReference type="EMBL" id="SDX09602.1"/>
    </source>
</evidence>
<keyword evidence="2" id="KW-0732">Signal</keyword>
<feature type="chain" id="PRO_5039559145" evidence="2">
    <location>
        <begin position="24"/>
        <end position="352"/>
    </location>
</feature>